<reference evidence="4" key="1">
    <citation type="journal article" date="2019" name="Int. J. Syst. Evol. Microbiol.">
        <title>The Global Catalogue of Microorganisms (GCM) 10K type strain sequencing project: providing services to taxonomists for standard genome sequencing and annotation.</title>
        <authorList>
            <consortium name="The Broad Institute Genomics Platform"/>
            <consortium name="The Broad Institute Genome Sequencing Center for Infectious Disease"/>
            <person name="Wu L."/>
            <person name="Ma J."/>
        </authorList>
    </citation>
    <scope>NUCLEOTIDE SEQUENCE [LARGE SCALE GENOMIC DNA]</scope>
    <source>
        <strain evidence="4">NCAIM B.02333</strain>
    </source>
</reference>
<sequence>MTLTLLIGPADLRARSVAAHTLIDAGALRDRLRSAGVDVQLVCAFDPSILSPDPSGLAFPVPDVVLDGPVRPSDARADGISSAGQLSKELARVATRGTVHAVGWRATAVAVTARSITGVPVVGHADQLPSVPGDDRADGSVMARLGWASLAAADHVVVESAWARSVAARRGVPLPLTTVVAPALATVPTGTEVTRRHSDDPALVLSVGDPADVGALRPVAEAVLHHPGSRLLVARGTGLDERCAAQVKERLRELPVVRRLGSRCKVAGAPAATLCRDADLVVDVSARPGRGLGVLSAMFDARAVVASSVGGVDELVVEGVTGLLVEPRDRIHTRDAVGDLLLDPFRLEAYGLAGRERAEAVYDPELLAQQLLTVHRTVLGGAPAVVDLTDGADRAGQAQVTHLRSRVRSAVSA</sequence>
<keyword evidence="1 3" id="KW-0328">Glycosyltransferase</keyword>
<proteinExistence type="predicted"/>
<accession>A0ABV7WBT1</accession>
<dbReference type="Pfam" id="PF13692">
    <property type="entry name" value="Glyco_trans_1_4"/>
    <property type="match status" value="1"/>
</dbReference>
<comment type="caution">
    <text evidence="3">The sequence shown here is derived from an EMBL/GenBank/DDBJ whole genome shotgun (WGS) entry which is preliminary data.</text>
</comment>
<evidence type="ECO:0000313" key="4">
    <source>
        <dbReference type="Proteomes" id="UP001595685"/>
    </source>
</evidence>
<gene>
    <name evidence="3" type="ORF">ACFOLH_02635</name>
</gene>
<evidence type="ECO:0000313" key="3">
    <source>
        <dbReference type="EMBL" id="MFC3687234.1"/>
    </source>
</evidence>
<keyword evidence="2 3" id="KW-0808">Transferase</keyword>
<evidence type="ECO:0000256" key="1">
    <source>
        <dbReference type="ARBA" id="ARBA00022676"/>
    </source>
</evidence>
<protein>
    <submittedName>
        <fullName evidence="3">Glycosyltransferase family 4 protein</fullName>
        <ecNumber evidence="3">2.4.-.-</ecNumber>
    </submittedName>
</protein>
<dbReference type="EC" id="2.4.-.-" evidence="3"/>
<dbReference type="GO" id="GO:0016757">
    <property type="term" value="F:glycosyltransferase activity"/>
    <property type="evidence" value="ECO:0007669"/>
    <property type="project" value="UniProtKB-KW"/>
</dbReference>
<dbReference type="CDD" id="cd03801">
    <property type="entry name" value="GT4_PimA-like"/>
    <property type="match status" value="1"/>
</dbReference>
<keyword evidence="4" id="KW-1185">Reference proteome</keyword>
<dbReference type="PANTHER" id="PTHR12526:SF510">
    <property type="entry name" value="D-INOSITOL 3-PHOSPHATE GLYCOSYLTRANSFERASE"/>
    <property type="match status" value="1"/>
</dbReference>
<dbReference type="RefSeq" id="WP_340290599.1">
    <property type="nucleotide sequence ID" value="NZ_JBBEOI010000020.1"/>
</dbReference>
<dbReference type="EMBL" id="JBHRWW010000001">
    <property type="protein sequence ID" value="MFC3687234.1"/>
    <property type="molecule type" value="Genomic_DNA"/>
</dbReference>
<dbReference type="SUPFAM" id="SSF53756">
    <property type="entry name" value="UDP-Glycosyltransferase/glycogen phosphorylase"/>
    <property type="match status" value="1"/>
</dbReference>
<evidence type="ECO:0000256" key="2">
    <source>
        <dbReference type="ARBA" id="ARBA00022679"/>
    </source>
</evidence>
<dbReference type="Gene3D" id="3.40.50.2000">
    <property type="entry name" value="Glycogen Phosphorylase B"/>
    <property type="match status" value="2"/>
</dbReference>
<dbReference type="PANTHER" id="PTHR12526">
    <property type="entry name" value="GLYCOSYLTRANSFERASE"/>
    <property type="match status" value="1"/>
</dbReference>
<name>A0ABV7WBT1_9MICO</name>
<organism evidence="3 4">
    <name type="scientific">Aquipuribacter hungaricus</name>
    <dbReference type="NCBI Taxonomy" id="545624"/>
    <lineage>
        <taxon>Bacteria</taxon>
        <taxon>Bacillati</taxon>
        <taxon>Actinomycetota</taxon>
        <taxon>Actinomycetes</taxon>
        <taxon>Micrococcales</taxon>
        <taxon>Intrasporangiaceae</taxon>
        <taxon>Aquipuribacter</taxon>
    </lineage>
</organism>
<dbReference type="Proteomes" id="UP001595685">
    <property type="component" value="Unassembled WGS sequence"/>
</dbReference>